<dbReference type="PANTHER" id="PTHR11240">
    <property type="entry name" value="RIBONUCLEASE T2"/>
    <property type="match status" value="1"/>
</dbReference>
<reference evidence="4" key="2">
    <citation type="submission" date="2017-02" db="UniProtKB">
        <authorList>
            <consortium name="WormBaseParasite"/>
        </authorList>
    </citation>
    <scope>IDENTIFICATION</scope>
</reference>
<dbReference type="STRING" id="6313.A0A0K0CWE6"/>
<dbReference type="GO" id="GO:0006401">
    <property type="term" value="P:RNA catabolic process"/>
    <property type="evidence" value="ECO:0007669"/>
    <property type="project" value="TreeGrafter"/>
</dbReference>
<dbReference type="PROSITE" id="PS00530">
    <property type="entry name" value="RNASE_T2_1"/>
    <property type="match status" value="1"/>
</dbReference>
<dbReference type="Proteomes" id="UP000035642">
    <property type="component" value="Unassembled WGS sequence"/>
</dbReference>
<evidence type="ECO:0000256" key="1">
    <source>
        <dbReference type="ARBA" id="ARBA00007469"/>
    </source>
</evidence>
<dbReference type="WBParaSite" id="ACAC_0000175501-mRNA-1">
    <property type="protein sequence ID" value="ACAC_0000175501-mRNA-1"/>
    <property type="gene ID" value="ACAC_0000175501"/>
</dbReference>
<sequence>MFLLSMAIASVHGNVWRFDVGSTDAISTNDEVPDSCEVPEGSPDWSIHGLWPNYKNGSYPQFCDGIPKKFDGKLIEPIERRLSYYFQKVWPNLYPTKSARSLWKHEWEKHGTCSQNLRNLSSELLYFNVNREVVTQLTFTSIDKHTIQYNSS</sequence>
<dbReference type="AlphaFoldDB" id="A0A0K0CWE6"/>
<dbReference type="PROSITE" id="PS00531">
    <property type="entry name" value="RNASE_T2_2"/>
    <property type="match status" value="1"/>
</dbReference>
<dbReference type="GO" id="GO:0003723">
    <property type="term" value="F:RNA binding"/>
    <property type="evidence" value="ECO:0007669"/>
    <property type="project" value="InterPro"/>
</dbReference>
<dbReference type="Pfam" id="PF00445">
    <property type="entry name" value="Ribonuclease_T2"/>
    <property type="match status" value="1"/>
</dbReference>
<comment type="similarity">
    <text evidence="1 2">Belongs to the RNase T2 family.</text>
</comment>
<dbReference type="Gene3D" id="3.90.730.10">
    <property type="entry name" value="Ribonuclease T2-like"/>
    <property type="match status" value="1"/>
</dbReference>
<dbReference type="PANTHER" id="PTHR11240:SF22">
    <property type="entry name" value="RIBONUCLEASE T2"/>
    <property type="match status" value="1"/>
</dbReference>
<evidence type="ECO:0000313" key="4">
    <source>
        <dbReference type="WBParaSite" id="ACAC_0000175501-mRNA-1"/>
    </source>
</evidence>
<protein>
    <submittedName>
        <fullName evidence="4">Ribonuclease T(2)</fullName>
    </submittedName>
</protein>
<proteinExistence type="inferred from homology"/>
<keyword evidence="3" id="KW-1185">Reference proteome</keyword>
<dbReference type="InterPro" id="IPR001568">
    <property type="entry name" value="RNase_T2-like"/>
</dbReference>
<dbReference type="GO" id="GO:0033897">
    <property type="term" value="F:ribonuclease T2 activity"/>
    <property type="evidence" value="ECO:0007669"/>
    <property type="project" value="InterPro"/>
</dbReference>
<organism evidence="3 4">
    <name type="scientific">Angiostrongylus cantonensis</name>
    <name type="common">Rat lungworm</name>
    <dbReference type="NCBI Taxonomy" id="6313"/>
    <lineage>
        <taxon>Eukaryota</taxon>
        <taxon>Metazoa</taxon>
        <taxon>Ecdysozoa</taxon>
        <taxon>Nematoda</taxon>
        <taxon>Chromadorea</taxon>
        <taxon>Rhabditida</taxon>
        <taxon>Rhabditina</taxon>
        <taxon>Rhabditomorpha</taxon>
        <taxon>Strongyloidea</taxon>
        <taxon>Metastrongylidae</taxon>
        <taxon>Angiostrongylus</taxon>
    </lineage>
</organism>
<dbReference type="GO" id="GO:0005576">
    <property type="term" value="C:extracellular region"/>
    <property type="evidence" value="ECO:0007669"/>
    <property type="project" value="TreeGrafter"/>
</dbReference>
<dbReference type="InterPro" id="IPR036430">
    <property type="entry name" value="RNase_T2-like_sf"/>
</dbReference>
<accession>A0A0K0CWE6</accession>
<dbReference type="SUPFAM" id="SSF55895">
    <property type="entry name" value="Ribonuclease Rh-like"/>
    <property type="match status" value="1"/>
</dbReference>
<name>A0A0K0CWE6_ANGCA</name>
<dbReference type="InterPro" id="IPR033130">
    <property type="entry name" value="RNase_T2_His_AS_2"/>
</dbReference>
<dbReference type="InterPro" id="IPR018188">
    <property type="entry name" value="RNase_T2_His_AS_1"/>
</dbReference>
<evidence type="ECO:0000256" key="2">
    <source>
        <dbReference type="RuleBase" id="RU004328"/>
    </source>
</evidence>
<evidence type="ECO:0000313" key="3">
    <source>
        <dbReference type="Proteomes" id="UP000035642"/>
    </source>
</evidence>
<reference evidence="3" key="1">
    <citation type="submission" date="2012-09" db="EMBL/GenBank/DDBJ databases">
        <authorList>
            <person name="Martin A.A."/>
        </authorList>
    </citation>
    <scope>NUCLEOTIDE SEQUENCE</scope>
</reference>